<dbReference type="InterPro" id="IPR036691">
    <property type="entry name" value="Endo/exonu/phosph_ase_sf"/>
</dbReference>
<proteinExistence type="predicted"/>
<dbReference type="Proteomes" id="UP001218218">
    <property type="component" value="Unassembled WGS sequence"/>
</dbReference>
<protein>
    <submittedName>
        <fullName evidence="1">Uncharacterized protein</fullName>
    </submittedName>
</protein>
<dbReference type="Gene3D" id="3.60.10.10">
    <property type="entry name" value="Endonuclease/exonuclease/phosphatase"/>
    <property type="match status" value="1"/>
</dbReference>
<name>A0AAD6ZFF3_9AGAR</name>
<evidence type="ECO:0000313" key="1">
    <source>
        <dbReference type="EMBL" id="KAJ7320690.1"/>
    </source>
</evidence>
<sequence length="157" mass="17296">MWLIGACIPPVTSQWQGWTDVIPLEQLWETISLCTPGEEKPMALLTDINRRTGSEQVPRMEAEWPRISSDETINTRGREILCECGTHAYGLCILNGTSLETASPGRYTSWQVGQPTGKSTIDYAIVSKSLLPLVKEFHVEIPTPDPKGLGGPHAHLS</sequence>
<reference evidence="1" key="1">
    <citation type="submission" date="2023-03" db="EMBL/GenBank/DDBJ databases">
        <title>Massive genome expansion in bonnet fungi (Mycena s.s.) driven by repeated elements and novel gene families across ecological guilds.</title>
        <authorList>
            <consortium name="Lawrence Berkeley National Laboratory"/>
            <person name="Harder C.B."/>
            <person name="Miyauchi S."/>
            <person name="Viragh M."/>
            <person name="Kuo A."/>
            <person name="Thoen E."/>
            <person name="Andreopoulos B."/>
            <person name="Lu D."/>
            <person name="Skrede I."/>
            <person name="Drula E."/>
            <person name="Henrissat B."/>
            <person name="Morin E."/>
            <person name="Kohler A."/>
            <person name="Barry K."/>
            <person name="LaButti K."/>
            <person name="Morin E."/>
            <person name="Salamov A."/>
            <person name="Lipzen A."/>
            <person name="Mereny Z."/>
            <person name="Hegedus B."/>
            <person name="Baldrian P."/>
            <person name="Stursova M."/>
            <person name="Weitz H."/>
            <person name="Taylor A."/>
            <person name="Grigoriev I.V."/>
            <person name="Nagy L.G."/>
            <person name="Martin F."/>
            <person name="Kauserud H."/>
        </authorList>
    </citation>
    <scope>NUCLEOTIDE SEQUENCE</scope>
    <source>
        <strain evidence="1">CBHHK002</strain>
    </source>
</reference>
<evidence type="ECO:0000313" key="2">
    <source>
        <dbReference type="Proteomes" id="UP001218218"/>
    </source>
</evidence>
<organism evidence="1 2">
    <name type="scientific">Mycena albidolilacea</name>
    <dbReference type="NCBI Taxonomy" id="1033008"/>
    <lineage>
        <taxon>Eukaryota</taxon>
        <taxon>Fungi</taxon>
        <taxon>Dikarya</taxon>
        <taxon>Basidiomycota</taxon>
        <taxon>Agaricomycotina</taxon>
        <taxon>Agaricomycetes</taxon>
        <taxon>Agaricomycetidae</taxon>
        <taxon>Agaricales</taxon>
        <taxon>Marasmiineae</taxon>
        <taxon>Mycenaceae</taxon>
        <taxon>Mycena</taxon>
    </lineage>
</organism>
<keyword evidence="2" id="KW-1185">Reference proteome</keyword>
<gene>
    <name evidence="1" type="ORF">DFH08DRAFT_1034418</name>
</gene>
<comment type="caution">
    <text evidence="1">The sequence shown here is derived from an EMBL/GenBank/DDBJ whole genome shotgun (WGS) entry which is preliminary data.</text>
</comment>
<dbReference type="AlphaFoldDB" id="A0AAD6ZFF3"/>
<dbReference type="EMBL" id="JARIHO010000053">
    <property type="protein sequence ID" value="KAJ7320690.1"/>
    <property type="molecule type" value="Genomic_DNA"/>
</dbReference>
<accession>A0AAD6ZFF3</accession>